<dbReference type="EMBL" id="JAIZAY010000021">
    <property type="protein sequence ID" value="KAJ8021470.1"/>
    <property type="molecule type" value="Genomic_DNA"/>
</dbReference>
<feature type="coiled-coil region" evidence="1">
    <location>
        <begin position="121"/>
        <end position="340"/>
    </location>
</feature>
<feature type="region of interest" description="Disordered" evidence="2">
    <location>
        <begin position="359"/>
        <end position="412"/>
    </location>
</feature>
<reference evidence="5" key="1">
    <citation type="submission" date="2021-10" db="EMBL/GenBank/DDBJ databases">
        <title>Tropical sea cucumber genome reveals ecological adaptation and Cuvierian tubules defense mechanism.</title>
        <authorList>
            <person name="Chen T."/>
        </authorList>
    </citation>
    <scope>NUCLEOTIDE SEQUENCE</scope>
    <source>
        <strain evidence="5">Nanhai2018</strain>
        <tissue evidence="5">Muscle</tissue>
    </source>
</reference>
<proteinExistence type="predicted"/>
<dbReference type="Pfam" id="PF07647">
    <property type="entry name" value="SAM_2"/>
    <property type="match status" value="1"/>
</dbReference>
<evidence type="ECO:0000256" key="2">
    <source>
        <dbReference type="SAM" id="MobiDB-lite"/>
    </source>
</evidence>
<dbReference type="InterPro" id="IPR037616">
    <property type="entry name" value="Kazrin_SAM_rpt_3"/>
</dbReference>
<keyword evidence="3" id="KW-0812">Transmembrane</keyword>
<feature type="compositionally biased region" description="Polar residues" evidence="2">
    <location>
        <begin position="394"/>
        <end position="412"/>
    </location>
</feature>
<keyword evidence="6" id="KW-1185">Reference proteome</keyword>
<feature type="compositionally biased region" description="Low complexity" evidence="2">
    <location>
        <begin position="768"/>
        <end position="777"/>
    </location>
</feature>
<feature type="domain" description="SAM" evidence="4">
    <location>
        <begin position="678"/>
        <end position="726"/>
    </location>
</feature>
<accession>A0A9Q1BCF2</accession>
<dbReference type="OrthoDB" id="2132119at2759"/>
<dbReference type="PANTHER" id="PTHR12776:SF1">
    <property type="entry name" value="KAZRIN"/>
    <property type="match status" value="1"/>
</dbReference>
<dbReference type="PANTHER" id="PTHR12776">
    <property type="entry name" value="KAZRIN-RELATED"/>
    <property type="match status" value="1"/>
</dbReference>
<dbReference type="Pfam" id="PF25986">
    <property type="entry name" value="Kazrin"/>
    <property type="match status" value="1"/>
</dbReference>
<protein>
    <submittedName>
        <fullName evidence="5">Kazrin</fullName>
    </submittedName>
</protein>
<sequence>MSQPCILLPSFDVATAFVVSGLILQISFAVLFAHRKKAIQSLDTLNDQIVQFIFTPKSSECDNSSGGVVDESQKLPVPERDSLKSSLALMRRLLVDAQIKFRRMVDEKEKLASKIGTSLAVSNTNQEVSALRLELEDTNKRLTEISEEQMQESMVTNLHQDNREWQKQQDEEELIRLRERCLEVEGENKRLKEKLKEIKAVEGTSVDPPKMEDLKMELSQKDHELIKAREALTIMKNDRKRLKGEKVDLLNQMKQLYCTLEAKEEEMREFIRNYEQRMAESENKLKQVIQEKEEVEKDHWEILKRAREAAERSVSLRNQLDQKEKENESLQDEIFKMRRLVSVEMHNSVSMPHITVTSTPVTASQGSLDSTSTQGTEGSLSKGSLPHISEVFSPPSSARSTQSFISEVPSTDSESRELLLSAIPMSRSTEDVHSLDGAPKEKKKKKQKKFNSLSKIFGKKNRPLLESIIFDDTSVSTASLASSSQGSVIDLFALQESEKESLAEKCKVIPMMQWKASMVVAWLEKIMCLPEYSKACAENVKSGQVLLGLSDSEIEAGMGVTKPLHKRKLRLAIDEHRYPNQRYSKLFELDHTWVAKEWLKDIGLSQYSSHFENERIDGRVLNTLTRKDLDKLLNISRKFHQVTILHGVELLRIVEFDKRLLSERRAQSEDSDCDPVVWSTQRLIKWAQSIDLKEYANNLEDSGVHGALLVLEPSFDADAMANALGIPSSKTIIRRHLTTELNALIRPARAHLEAHLNNNHEDHKRRSSSSSNSSNRSFQRSYRGPKEESKSRPTFRFHPSFKGSLGRALGRKMRQDFEKSPGMTFTDNPDKMRAKSRSQDLSSTAV</sequence>
<evidence type="ECO:0000259" key="4">
    <source>
        <dbReference type="PROSITE" id="PS50105"/>
    </source>
</evidence>
<dbReference type="InterPro" id="IPR037614">
    <property type="entry name" value="Kazrin"/>
</dbReference>
<evidence type="ECO:0000313" key="5">
    <source>
        <dbReference type="EMBL" id="KAJ8021470.1"/>
    </source>
</evidence>
<gene>
    <name evidence="5" type="ORF">HOLleu_38685</name>
</gene>
<dbReference type="Gene3D" id="1.10.150.50">
    <property type="entry name" value="Transcription Factor, Ets-1"/>
    <property type="match status" value="3"/>
</dbReference>
<feature type="region of interest" description="Disordered" evidence="2">
    <location>
        <begin position="758"/>
        <end position="846"/>
    </location>
</feature>
<dbReference type="PROSITE" id="PS50105">
    <property type="entry name" value="SAM_DOMAIN"/>
    <property type="match status" value="3"/>
</dbReference>
<dbReference type="InterPro" id="IPR001660">
    <property type="entry name" value="SAM"/>
</dbReference>
<evidence type="ECO:0000256" key="1">
    <source>
        <dbReference type="SAM" id="Coils"/>
    </source>
</evidence>
<dbReference type="SMART" id="SM00454">
    <property type="entry name" value="SAM"/>
    <property type="match status" value="3"/>
</dbReference>
<name>A0A9Q1BCF2_HOLLE</name>
<keyword evidence="3" id="KW-1133">Transmembrane helix</keyword>
<dbReference type="Proteomes" id="UP001152320">
    <property type="component" value="Chromosome 21"/>
</dbReference>
<keyword evidence="3" id="KW-0472">Membrane</keyword>
<dbReference type="Pfam" id="PF00536">
    <property type="entry name" value="SAM_1"/>
    <property type="match status" value="2"/>
</dbReference>
<feature type="domain" description="SAM" evidence="4">
    <location>
        <begin position="514"/>
        <end position="579"/>
    </location>
</feature>
<evidence type="ECO:0000256" key="3">
    <source>
        <dbReference type="SAM" id="Phobius"/>
    </source>
</evidence>
<comment type="caution">
    <text evidence="5">The sequence shown here is derived from an EMBL/GenBank/DDBJ whole genome shotgun (WGS) entry which is preliminary data.</text>
</comment>
<evidence type="ECO:0000313" key="6">
    <source>
        <dbReference type="Proteomes" id="UP001152320"/>
    </source>
</evidence>
<feature type="compositionally biased region" description="Polar residues" evidence="2">
    <location>
        <begin position="359"/>
        <end position="382"/>
    </location>
</feature>
<dbReference type="InterPro" id="IPR059089">
    <property type="entry name" value="Kazrin_N"/>
</dbReference>
<feature type="transmembrane region" description="Helical" evidence="3">
    <location>
        <begin position="6"/>
        <end position="32"/>
    </location>
</feature>
<dbReference type="InterPro" id="IPR013761">
    <property type="entry name" value="SAM/pointed_sf"/>
</dbReference>
<dbReference type="SUPFAM" id="SSF47769">
    <property type="entry name" value="SAM/Pointed domain"/>
    <property type="match status" value="3"/>
</dbReference>
<dbReference type="AlphaFoldDB" id="A0A9Q1BCF2"/>
<keyword evidence="1" id="KW-0175">Coiled coil</keyword>
<organism evidence="5 6">
    <name type="scientific">Holothuria leucospilota</name>
    <name type="common">Black long sea cucumber</name>
    <name type="synonym">Mertensiothuria leucospilota</name>
    <dbReference type="NCBI Taxonomy" id="206669"/>
    <lineage>
        <taxon>Eukaryota</taxon>
        <taxon>Metazoa</taxon>
        <taxon>Echinodermata</taxon>
        <taxon>Eleutherozoa</taxon>
        <taxon>Echinozoa</taxon>
        <taxon>Holothuroidea</taxon>
        <taxon>Aspidochirotacea</taxon>
        <taxon>Aspidochirotida</taxon>
        <taxon>Holothuriidae</taxon>
        <taxon>Holothuria</taxon>
    </lineage>
</organism>
<dbReference type="CDD" id="cd09570">
    <property type="entry name" value="SAM_kazrin_repeat3"/>
    <property type="match status" value="1"/>
</dbReference>
<feature type="domain" description="SAM" evidence="4">
    <location>
        <begin position="597"/>
        <end position="654"/>
    </location>
</feature>